<accession>B6FXG8</accession>
<evidence type="ECO:0000256" key="2">
    <source>
        <dbReference type="ARBA" id="ARBA00022723"/>
    </source>
</evidence>
<dbReference type="eggNOG" id="COG0731">
    <property type="taxonomic scope" value="Bacteria"/>
</dbReference>
<evidence type="ECO:0000256" key="3">
    <source>
        <dbReference type="ARBA" id="ARBA00023004"/>
    </source>
</evidence>
<dbReference type="Pfam" id="PF04055">
    <property type="entry name" value="Radical_SAM"/>
    <property type="match status" value="1"/>
</dbReference>
<dbReference type="SFLD" id="SFLDG01067">
    <property type="entry name" value="SPASM/twitch_domain_containing"/>
    <property type="match status" value="1"/>
</dbReference>
<dbReference type="GO" id="GO:0051536">
    <property type="term" value="F:iron-sulfur cluster binding"/>
    <property type="evidence" value="ECO:0007669"/>
    <property type="project" value="UniProtKB-KW"/>
</dbReference>
<protein>
    <submittedName>
        <fullName evidence="6">Radical SAM domain protein</fullName>
    </submittedName>
</protein>
<gene>
    <name evidence="6" type="ORF">CLOHIR_00567</name>
</gene>
<proteinExistence type="predicted"/>
<evidence type="ECO:0000256" key="4">
    <source>
        <dbReference type="ARBA" id="ARBA00023014"/>
    </source>
</evidence>
<evidence type="ECO:0000256" key="1">
    <source>
        <dbReference type="ARBA" id="ARBA00022691"/>
    </source>
</evidence>
<sequence length="199" mass="22835">MMTIFYPIGDSLYVNLTNKCPCRCVFCVREEHETVGNNNSLWLDHDPSMEEIKADLERFNLDDYKEIVFCGFGEPMMRMDDLIETAKYIKSKADIKTRINTNGLGDLIHEKNTAECIKDCIDSVSISLNAPDKESYCRVTRPKFGEQSFEAMLKFAEECRDCGINIAFSVVDEITPEEIEKSKELAESLGVKLRVRHKR</sequence>
<keyword evidence="2" id="KW-0479">Metal-binding</keyword>
<dbReference type="PANTHER" id="PTHR11228:SF7">
    <property type="entry name" value="PQQA PEPTIDE CYCLASE"/>
    <property type="match status" value="1"/>
</dbReference>
<dbReference type="EMBL" id="ABWP01000021">
    <property type="protein sequence ID" value="EEA85785.1"/>
    <property type="molecule type" value="Genomic_DNA"/>
</dbReference>
<dbReference type="NCBIfam" id="TIGR04038">
    <property type="entry name" value="tatD_link_rSAM"/>
    <property type="match status" value="1"/>
</dbReference>
<keyword evidence="1" id="KW-0949">S-adenosyl-L-methionine</keyword>
<keyword evidence="7" id="KW-1185">Reference proteome</keyword>
<dbReference type="RefSeq" id="WP_006439496.1">
    <property type="nucleotide sequence ID" value="NZ_DS995355.1"/>
</dbReference>
<reference evidence="6 7" key="1">
    <citation type="submission" date="2008-09" db="EMBL/GenBank/DDBJ databases">
        <authorList>
            <person name="Fulton L."/>
            <person name="Clifton S."/>
            <person name="Fulton B."/>
            <person name="Xu J."/>
            <person name="Minx P."/>
            <person name="Pepin K.H."/>
            <person name="Johnson M."/>
            <person name="Thiruvilangam P."/>
            <person name="Bhonagiri V."/>
            <person name="Nash W.E."/>
            <person name="Mardis E.R."/>
            <person name="Wilson R.K."/>
        </authorList>
    </citation>
    <scope>NUCLEOTIDE SEQUENCE [LARGE SCALE GENOMIC DNA]</scope>
    <source>
        <strain evidence="6 7">DSM 13275</strain>
    </source>
</reference>
<dbReference type="InterPro" id="IPR007197">
    <property type="entry name" value="rSAM"/>
</dbReference>
<dbReference type="InterPro" id="IPR023821">
    <property type="entry name" value="rSAM_TatD-assoc"/>
</dbReference>
<dbReference type="SFLD" id="SFLDS00029">
    <property type="entry name" value="Radical_SAM"/>
    <property type="match status" value="1"/>
</dbReference>
<dbReference type="PROSITE" id="PS51918">
    <property type="entry name" value="RADICAL_SAM"/>
    <property type="match status" value="1"/>
</dbReference>
<dbReference type="AlphaFoldDB" id="B6FXG8"/>
<feature type="domain" description="Radical SAM core" evidence="5">
    <location>
        <begin position="6"/>
        <end position="199"/>
    </location>
</feature>
<dbReference type="SFLD" id="SFLDG01111">
    <property type="entry name" value="Uncharacterised_Radical_SAM_Su"/>
    <property type="match status" value="1"/>
</dbReference>
<dbReference type="SUPFAM" id="SSF102114">
    <property type="entry name" value="Radical SAM enzymes"/>
    <property type="match status" value="1"/>
</dbReference>
<dbReference type="InterPro" id="IPR058240">
    <property type="entry name" value="rSAM_sf"/>
</dbReference>
<dbReference type="PANTHER" id="PTHR11228">
    <property type="entry name" value="RADICAL SAM DOMAIN PROTEIN"/>
    <property type="match status" value="1"/>
</dbReference>
<reference evidence="6 7" key="2">
    <citation type="submission" date="2008-10" db="EMBL/GenBank/DDBJ databases">
        <title>Draft genome sequence of Clostridium hiranonis (DSM 13275).</title>
        <authorList>
            <person name="Sudarsanam P."/>
            <person name="Ley R."/>
            <person name="Guruge J."/>
            <person name="Turnbaugh P.J."/>
            <person name="Mahowald M."/>
            <person name="Liep D."/>
            <person name="Gordon J."/>
        </authorList>
    </citation>
    <scope>NUCLEOTIDE SEQUENCE [LARGE SCALE GENOMIC DNA]</scope>
    <source>
        <strain evidence="6 7">DSM 13275</strain>
    </source>
</reference>
<name>B6FXG8_PEPHT</name>
<evidence type="ECO:0000313" key="6">
    <source>
        <dbReference type="EMBL" id="EEA85785.1"/>
    </source>
</evidence>
<evidence type="ECO:0000259" key="5">
    <source>
        <dbReference type="PROSITE" id="PS51918"/>
    </source>
</evidence>
<keyword evidence="3" id="KW-0408">Iron</keyword>
<dbReference type="CDD" id="cd01335">
    <property type="entry name" value="Radical_SAM"/>
    <property type="match status" value="1"/>
</dbReference>
<dbReference type="STRING" id="500633.CLOHIR_00567"/>
<evidence type="ECO:0000313" key="7">
    <source>
        <dbReference type="Proteomes" id="UP000003178"/>
    </source>
</evidence>
<dbReference type="GO" id="GO:0003824">
    <property type="term" value="F:catalytic activity"/>
    <property type="evidence" value="ECO:0007669"/>
    <property type="project" value="InterPro"/>
</dbReference>
<dbReference type="InterPro" id="IPR023822">
    <property type="entry name" value="rSAM_TatD-assoc_bac"/>
</dbReference>
<dbReference type="NCBIfam" id="TIGR04100">
    <property type="entry name" value="rSAM_pair_X"/>
    <property type="match status" value="1"/>
</dbReference>
<organism evidence="6 7">
    <name type="scientific">Peptacetobacter hiranonis (strain DSM 13275 / JCM 10541 / KCTC 15199 / TO-931)</name>
    <name type="common">Clostridium hiranonis</name>
    <dbReference type="NCBI Taxonomy" id="500633"/>
    <lineage>
        <taxon>Bacteria</taxon>
        <taxon>Bacillati</taxon>
        <taxon>Bacillota</taxon>
        <taxon>Clostridia</taxon>
        <taxon>Peptostreptococcales</taxon>
        <taxon>Peptostreptococcaceae</taxon>
        <taxon>Peptacetobacter</taxon>
    </lineage>
</organism>
<dbReference type="Gene3D" id="3.20.20.70">
    <property type="entry name" value="Aldolase class I"/>
    <property type="match status" value="1"/>
</dbReference>
<keyword evidence="4" id="KW-0411">Iron-sulfur</keyword>
<dbReference type="InterPro" id="IPR013785">
    <property type="entry name" value="Aldolase_TIM"/>
</dbReference>
<dbReference type="HOGENOM" id="CLU_1364481_0_0_9"/>
<dbReference type="GO" id="GO:0046872">
    <property type="term" value="F:metal ion binding"/>
    <property type="evidence" value="ECO:0007669"/>
    <property type="project" value="UniProtKB-KW"/>
</dbReference>
<comment type="caution">
    <text evidence="6">The sequence shown here is derived from an EMBL/GenBank/DDBJ whole genome shotgun (WGS) entry which is preliminary data.</text>
</comment>
<dbReference type="InterPro" id="IPR050377">
    <property type="entry name" value="Radical_SAM_PqqE_MftC-like"/>
</dbReference>
<dbReference type="Proteomes" id="UP000003178">
    <property type="component" value="Unassembled WGS sequence"/>
</dbReference>